<evidence type="ECO:0000256" key="4">
    <source>
        <dbReference type="ARBA" id="ARBA00023141"/>
    </source>
</evidence>
<keyword evidence="4" id="KW-0057">Aromatic amino acid biosynthesis</keyword>
<dbReference type="InterPro" id="IPR056179">
    <property type="entry name" value="DHQS_C"/>
</dbReference>
<feature type="domain" description="3-dehydroquinate synthase C-terminal" evidence="7">
    <location>
        <begin position="209"/>
        <end position="335"/>
    </location>
</feature>
<dbReference type="Proteomes" id="UP000252107">
    <property type="component" value="Unassembled WGS sequence"/>
</dbReference>
<keyword evidence="2" id="KW-0028">Amino-acid biosynthesis</keyword>
<evidence type="ECO:0000256" key="5">
    <source>
        <dbReference type="ARBA" id="ARBA00023239"/>
    </source>
</evidence>
<dbReference type="GO" id="GO:0009073">
    <property type="term" value="P:aromatic amino acid family biosynthetic process"/>
    <property type="evidence" value="ECO:0007669"/>
    <property type="project" value="UniProtKB-KW"/>
</dbReference>
<evidence type="ECO:0000256" key="3">
    <source>
        <dbReference type="ARBA" id="ARBA00023027"/>
    </source>
</evidence>
<accession>A0A367RM86</accession>
<gene>
    <name evidence="8" type="primary">aroB</name>
    <name evidence="8" type="ORF">A6770_15165</name>
</gene>
<organism evidence="8 9">
    <name type="scientific">Nostoc minutum NIES-26</name>
    <dbReference type="NCBI Taxonomy" id="1844469"/>
    <lineage>
        <taxon>Bacteria</taxon>
        <taxon>Bacillati</taxon>
        <taxon>Cyanobacteriota</taxon>
        <taxon>Cyanophyceae</taxon>
        <taxon>Nostocales</taxon>
        <taxon>Nostocaceae</taxon>
        <taxon>Nostoc</taxon>
    </lineage>
</organism>
<dbReference type="AlphaFoldDB" id="A0A367RM86"/>
<dbReference type="SUPFAM" id="SSF56796">
    <property type="entry name" value="Dehydroquinate synthase-like"/>
    <property type="match status" value="1"/>
</dbReference>
<comment type="caution">
    <text evidence="8">The sequence shown here is derived from an EMBL/GenBank/DDBJ whole genome shotgun (WGS) entry which is preliminary data.</text>
</comment>
<evidence type="ECO:0000256" key="1">
    <source>
        <dbReference type="ARBA" id="ARBA00001911"/>
    </source>
</evidence>
<dbReference type="EMBL" id="LXQD01000131">
    <property type="protein sequence ID" value="RCJ36961.1"/>
    <property type="molecule type" value="Genomic_DNA"/>
</dbReference>
<dbReference type="GO" id="GO:0003856">
    <property type="term" value="F:3-dehydroquinate synthase activity"/>
    <property type="evidence" value="ECO:0007669"/>
    <property type="project" value="TreeGrafter"/>
</dbReference>
<name>A0A367RM86_9NOSO</name>
<keyword evidence="3" id="KW-0520">NAD</keyword>
<dbReference type="InterPro" id="IPR030960">
    <property type="entry name" value="DHQS/DOIS_N"/>
</dbReference>
<dbReference type="Gene3D" id="1.20.1090.10">
    <property type="entry name" value="Dehydroquinate synthase-like - alpha domain"/>
    <property type="match status" value="1"/>
</dbReference>
<dbReference type="Pfam" id="PF01761">
    <property type="entry name" value="DHQ_synthase"/>
    <property type="match status" value="1"/>
</dbReference>
<dbReference type="Gene3D" id="3.40.50.1970">
    <property type="match status" value="1"/>
</dbReference>
<dbReference type="InterPro" id="IPR050071">
    <property type="entry name" value="Dehydroquinate_synthase"/>
</dbReference>
<evidence type="ECO:0000259" key="7">
    <source>
        <dbReference type="Pfam" id="PF24621"/>
    </source>
</evidence>
<evidence type="ECO:0000313" key="9">
    <source>
        <dbReference type="Proteomes" id="UP000252107"/>
    </source>
</evidence>
<dbReference type="PANTHER" id="PTHR43622:SF7">
    <property type="entry name" value="3-DEHYDROQUINATE SYNTHASE, CHLOROPLASTIC"/>
    <property type="match status" value="1"/>
</dbReference>
<sequence length="401" mass="44670">MKTSLKQNIAINLQPLNQCVRVTFNYDVHFTRGLFKLDNPLLAQAIAPDGQSTPKPVVTVIDGGVIQYQDELLEKLSVYAQHYRDVFTLSGEPIIVPGGETVKNDSRFLEQIHQSINVGGLCRHSYVLAIGGGAVLDMAGYAATTAHRGIRLLRVPTTVLAQNDSGVGVKNGINAFGKKNFLGTFMPPYAVLNDFDFLTTLDNRDWRAGIAEAVKVALIKDADFFDFIMTYADKLANRDMQTMERLIYRCSQLHLEHIASSGDPFEMGSSRPLDFGHWAAHKLEHLTNYNLRHGEAVAIGIALDSTYSYLTGLLLRSQWQQILSTLKTLGFALYVPTLTEQLDRPDHPHCLFRGLTEFREHLGGQLTITLLQGIGQGIEVHEVDLSLYKDAILMLKNWEVS</sequence>
<dbReference type="NCBIfam" id="NF004852">
    <property type="entry name" value="PRK06203.1"/>
    <property type="match status" value="1"/>
</dbReference>
<dbReference type="PANTHER" id="PTHR43622">
    <property type="entry name" value="3-DEHYDROQUINATE SYNTHASE"/>
    <property type="match status" value="1"/>
</dbReference>
<feature type="domain" description="3-dehydroquinate synthase N-terminal" evidence="6">
    <location>
        <begin position="94"/>
        <end position="207"/>
    </location>
</feature>
<evidence type="ECO:0000259" key="6">
    <source>
        <dbReference type="Pfam" id="PF01761"/>
    </source>
</evidence>
<keyword evidence="5" id="KW-0456">Lyase</keyword>
<keyword evidence="9" id="KW-1185">Reference proteome</keyword>
<reference evidence="8" key="1">
    <citation type="submission" date="2016-04" db="EMBL/GenBank/DDBJ databases">
        <authorList>
            <person name="Tabuchi Yagui T.R."/>
        </authorList>
    </citation>
    <scope>NUCLEOTIDE SEQUENCE [LARGE SCALE GENOMIC DNA]</scope>
    <source>
        <strain evidence="8">NIES-26</strain>
    </source>
</reference>
<dbReference type="GO" id="GO:0008652">
    <property type="term" value="P:amino acid biosynthetic process"/>
    <property type="evidence" value="ECO:0007669"/>
    <property type="project" value="UniProtKB-KW"/>
</dbReference>
<evidence type="ECO:0000256" key="2">
    <source>
        <dbReference type="ARBA" id="ARBA00022605"/>
    </source>
</evidence>
<dbReference type="CDD" id="cd08198">
    <property type="entry name" value="DHQS-like"/>
    <property type="match status" value="1"/>
</dbReference>
<proteinExistence type="predicted"/>
<evidence type="ECO:0000313" key="8">
    <source>
        <dbReference type="EMBL" id="RCJ36961.1"/>
    </source>
</evidence>
<protein>
    <submittedName>
        <fullName evidence="8">3-dehydroquinate synthase</fullName>
    </submittedName>
</protein>
<comment type="cofactor">
    <cofactor evidence="1">
        <name>NAD(+)</name>
        <dbReference type="ChEBI" id="CHEBI:57540"/>
    </cofactor>
</comment>
<dbReference type="Pfam" id="PF24621">
    <property type="entry name" value="DHQS_C"/>
    <property type="match status" value="1"/>
</dbReference>